<accession>J0LKQ6</accession>
<proteinExistence type="predicted"/>
<dbReference type="AlphaFoldDB" id="J0LKQ6"/>
<dbReference type="KEGG" id="adl:AURDEDRAFT_166383"/>
<dbReference type="EMBL" id="JH687770">
    <property type="protein sequence ID" value="EJD44598.1"/>
    <property type="molecule type" value="Genomic_DNA"/>
</dbReference>
<sequence length="553" mass="60953">MSSTSNGEYARIYGWERNSKPRFVSCPRSPTSFAQWKTDLMRAGTQHQVAITAAGARLAHGRGTSVEADGHGRTAKPCFIETVPYDVWLLILHAEWTNYGRLRLIRAFGATCTHARAMTLKYAFPEVWVSGHKGFLLYLHRAGLPGSQAIVRDPSAFDYTRTVQVLHTHKHLCPFIELARVGFPRLSFLALHLQAVYVATADAAWTTFAGDLACLCVLKELPHLTRLRIGLFVWHDYEEKSVNLSGLKSLAGCTQLEDLGVRIGGGLRFVAVDLSLPPSVRKLLLSVQAFSAYSPSSWSSCPPWLEIEEERQRAQLRRRYQLDAARELTACLPPSGTTGFLGLRTLRLLGVYLDLEGVHLISELSEVTRLDLHPRSVELLPNEKDFLRQKAVSSSSGMGSLAHLFNTTGIGPVTGYVSMLSGDEAASLLETIIYLVSHMENLRVLHVGGRADDPRILGMAPAGAQALYLDLVPLIAPYIPRGLSLLHFGQRHADSMGVYIHLPTCGMCATTPGRKRSAECIGMEHELMETAENRDYYALAHAGPAAHDLPRLV</sequence>
<keyword evidence="2" id="KW-1185">Reference proteome</keyword>
<name>J0LKQ6_AURST</name>
<evidence type="ECO:0000313" key="2">
    <source>
        <dbReference type="Proteomes" id="UP000006514"/>
    </source>
</evidence>
<dbReference type="Proteomes" id="UP000006514">
    <property type="component" value="Unassembled WGS sequence"/>
</dbReference>
<gene>
    <name evidence="1" type="ORF">AURDEDRAFT_166383</name>
</gene>
<reference evidence="2" key="1">
    <citation type="journal article" date="2012" name="Science">
        <title>The Paleozoic origin of enzymatic lignin decomposition reconstructed from 31 fungal genomes.</title>
        <authorList>
            <person name="Floudas D."/>
            <person name="Binder M."/>
            <person name="Riley R."/>
            <person name="Barry K."/>
            <person name="Blanchette R.A."/>
            <person name="Henrissat B."/>
            <person name="Martinez A.T."/>
            <person name="Otillar R."/>
            <person name="Spatafora J.W."/>
            <person name="Yadav J.S."/>
            <person name="Aerts A."/>
            <person name="Benoit I."/>
            <person name="Boyd A."/>
            <person name="Carlson A."/>
            <person name="Copeland A."/>
            <person name="Coutinho P.M."/>
            <person name="de Vries R.P."/>
            <person name="Ferreira P."/>
            <person name="Findley K."/>
            <person name="Foster B."/>
            <person name="Gaskell J."/>
            <person name="Glotzer D."/>
            <person name="Gorecki P."/>
            <person name="Heitman J."/>
            <person name="Hesse C."/>
            <person name="Hori C."/>
            <person name="Igarashi K."/>
            <person name="Jurgens J.A."/>
            <person name="Kallen N."/>
            <person name="Kersten P."/>
            <person name="Kohler A."/>
            <person name="Kuees U."/>
            <person name="Kumar T.K.A."/>
            <person name="Kuo A."/>
            <person name="LaButti K."/>
            <person name="Larrondo L.F."/>
            <person name="Lindquist E."/>
            <person name="Ling A."/>
            <person name="Lombard V."/>
            <person name="Lucas S."/>
            <person name="Lundell T."/>
            <person name="Martin R."/>
            <person name="McLaughlin D.J."/>
            <person name="Morgenstern I."/>
            <person name="Morin E."/>
            <person name="Murat C."/>
            <person name="Nagy L.G."/>
            <person name="Nolan M."/>
            <person name="Ohm R.A."/>
            <person name="Patyshakuliyeva A."/>
            <person name="Rokas A."/>
            <person name="Ruiz-Duenas F.J."/>
            <person name="Sabat G."/>
            <person name="Salamov A."/>
            <person name="Samejima M."/>
            <person name="Schmutz J."/>
            <person name="Slot J.C."/>
            <person name="St John F."/>
            <person name="Stenlid J."/>
            <person name="Sun H."/>
            <person name="Sun S."/>
            <person name="Syed K."/>
            <person name="Tsang A."/>
            <person name="Wiebenga A."/>
            <person name="Young D."/>
            <person name="Pisabarro A."/>
            <person name="Eastwood D.C."/>
            <person name="Martin F."/>
            <person name="Cullen D."/>
            <person name="Grigoriev I.V."/>
            <person name="Hibbett D.S."/>
        </authorList>
    </citation>
    <scope>NUCLEOTIDE SEQUENCE [LARGE SCALE GENOMIC DNA]</scope>
    <source>
        <strain evidence="2">TFB10046</strain>
    </source>
</reference>
<dbReference type="InParanoid" id="J0LKQ6"/>
<organism evidence="1 2">
    <name type="scientific">Auricularia subglabra (strain TFB-10046 / SS5)</name>
    <name type="common">White-rot fungus</name>
    <name type="synonym">Auricularia delicata (strain TFB10046)</name>
    <dbReference type="NCBI Taxonomy" id="717982"/>
    <lineage>
        <taxon>Eukaryota</taxon>
        <taxon>Fungi</taxon>
        <taxon>Dikarya</taxon>
        <taxon>Basidiomycota</taxon>
        <taxon>Agaricomycotina</taxon>
        <taxon>Agaricomycetes</taxon>
        <taxon>Auriculariales</taxon>
        <taxon>Auriculariaceae</taxon>
        <taxon>Auricularia</taxon>
    </lineage>
</organism>
<protein>
    <submittedName>
        <fullName evidence="1">Uncharacterized protein</fullName>
    </submittedName>
</protein>
<evidence type="ECO:0000313" key="1">
    <source>
        <dbReference type="EMBL" id="EJD44598.1"/>
    </source>
</evidence>